<keyword evidence="1" id="KW-0812">Transmembrane</keyword>
<keyword evidence="1" id="KW-0472">Membrane</keyword>
<sequence>MEESERENIEAALAMWSRGVCGRRSLTAAVIVVVVLLIMIKIIVKIKMRRVNTRNVREVEAHGGWTGENWSVIERKLALAVIELRG</sequence>
<evidence type="ECO:0000256" key="1">
    <source>
        <dbReference type="SAM" id="Phobius"/>
    </source>
</evidence>
<comment type="caution">
    <text evidence="2">The sequence shown here is derived from an EMBL/GenBank/DDBJ whole genome shotgun (WGS) entry which is preliminary data.</text>
</comment>
<keyword evidence="3" id="KW-1185">Reference proteome</keyword>
<proteinExistence type="predicted"/>
<evidence type="ECO:0000313" key="3">
    <source>
        <dbReference type="Proteomes" id="UP000634136"/>
    </source>
</evidence>
<protein>
    <submittedName>
        <fullName evidence="2">Uncharacterized protein</fullName>
    </submittedName>
</protein>
<accession>A0A834SM52</accession>
<gene>
    <name evidence="2" type="ORF">G2W53_044011</name>
</gene>
<evidence type="ECO:0000313" key="2">
    <source>
        <dbReference type="EMBL" id="KAF7804900.1"/>
    </source>
</evidence>
<feature type="transmembrane region" description="Helical" evidence="1">
    <location>
        <begin position="25"/>
        <end position="44"/>
    </location>
</feature>
<organism evidence="2 3">
    <name type="scientific">Senna tora</name>
    <dbReference type="NCBI Taxonomy" id="362788"/>
    <lineage>
        <taxon>Eukaryota</taxon>
        <taxon>Viridiplantae</taxon>
        <taxon>Streptophyta</taxon>
        <taxon>Embryophyta</taxon>
        <taxon>Tracheophyta</taxon>
        <taxon>Spermatophyta</taxon>
        <taxon>Magnoliopsida</taxon>
        <taxon>eudicotyledons</taxon>
        <taxon>Gunneridae</taxon>
        <taxon>Pentapetalae</taxon>
        <taxon>rosids</taxon>
        <taxon>fabids</taxon>
        <taxon>Fabales</taxon>
        <taxon>Fabaceae</taxon>
        <taxon>Caesalpinioideae</taxon>
        <taxon>Cassia clade</taxon>
        <taxon>Senna</taxon>
    </lineage>
</organism>
<name>A0A834SM52_9FABA</name>
<keyword evidence="1" id="KW-1133">Transmembrane helix</keyword>
<dbReference type="EMBL" id="JAAIUW010000013">
    <property type="protein sequence ID" value="KAF7804900.1"/>
    <property type="molecule type" value="Genomic_DNA"/>
</dbReference>
<dbReference type="AlphaFoldDB" id="A0A834SM52"/>
<reference evidence="2" key="1">
    <citation type="submission" date="2020-09" db="EMBL/GenBank/DDBJ databases">
        <title>Genome-Enabled Discovery of Anthraquinone Biosynthesis in Senna tora.</title>
        <authorList>
            <person name="Kang S.-H."/>
            <person name="Pandey R.P."/>
            <person name="Lee C.-M."/>
            <person name="Sim J.-S."/>
            <person name="Jeong J.-T."/>
            <person name="Choi B.-S."/>
            <person name="Jung M."/>
            <person name="Ginzburg D."/>
            <person name="Zhao K."/>
            <person name="Won S.Y."/>
            <person name="Oh T.-J."/>
            <person name="Yu Y."/>
            <person name="Kim N.-H."/>
            <person name="Lee O.R."/>
            <person name="Lee T.-H."/>
            <person name="Bashyal P."/>
            <person name="Kim T.-S."/>
            <person name="Lee W.-H."/>
            <person name="Kawkins C."/>
            <person name="Kim C.-K."/>
            <person name="Kim J.S."/>
            <person name="Ahn B.O."/>
            <person name="Rhee S.Y."/>
            <person name="Sohng J.K."/>
        </authorList>
    </citation>
    <scope>NUCLEOTIDE SEQUENCE</scope>
    <source>
        <tissue evidence="2">Leaf</tissue>
    </source>
</reference>
<dbReference type="Proteomes" id="UP000634136">
    <property type="component" value="Unassembled WGS sequence"/>
</dbReference>